<dbReference type="AlphaFoldDB" id="A0A0A9HS11"/>
<protein>
    <submittedName>
        <fullName evidence="1">Uncharacterized protein</fullName>
    </submittedName>
</protein>
<organism evidence="1">
    <name type="scientific">Arundo donax</name>
    <name type="common">Giant reed</name>
    <name type="synonym">Donax arundinaceus</name>
    <dbReference type="NCBI Taxonomy" id="35708"/>
    <lineage>
        <taxon>Eukaryota</taxon>
        <taxon>Viridiplantae</taxon>
        <taxon>Streptophyta</taxon>
        <taxon>Embryophyta</taxon>
        <taxon>Tracheophyta</taxon>
        <taxon>Spermatophyta</taxon>
        <taxon>Magnoliopsida</taxon>
        <taxon>Liliopsida</taxon>
        <taxon>Poales</taxon>
        <taxon>Poaceae</taxon>
        <taxon>PACMAD clade</taxon>
        <taxon>Arundinoideae</taxon>
        <taxon>Arundineae</taxon>
        <taxon>Arundo</taxon>
    </lineage>
</organism>
<sequence>MLGCWILDLLHHFLFLHILLPSSLEVFLFSSFLLLLPLSCLFLLQ</sequence>
<name>A0A0A9HS11_ARUDO</name>
<reference evidence="1" key="2">
    <citation type="journal article" date="2015" name="Data Brief">
        <title>Shoot transcriptome of the giant reed, Arundo donax.</title>
        <authorList>
            <person name="Barrero R.A."/>
            <person name="Guerrero F.D."/>
            <person name="Moolhuijzen P."/>
            <person name="Goolsby J.A."/>
            <person name="Tidwell J."/>
            <person name="Bellgard S.E."/>
            <person name="Bellgard M.I."/>
        </authorList>
    </citation>
    <scope>NUCLEOTIDE SEQUENCE</scope>
    <source>
        <tissue evidence="1">Shoot tissue taken approximately 20 cm above the soil surface</tissue>
    </source>
</reference>
<dbReference type="EMBL" id="GBRH01158374">
    <property type="protein sequence ID" value="JAE39522.1"/>
    <property type="molecule type" value="Transcribed_RNA"/>
</dbReference>
<evidence type="ECO:0000313" key="1">
    <source>
        <dbReference type="EMBL" id="JAE39522.1"/>
    </source>
</evidence>
<proteinExistence type="predicted"/>
<reference evidence="1" key="1">
    <citation type="submission" date="2014-09" db="EMBL/GenBank/DDBJ databases">
        <authorList>
            <person name="Magalhaes I.L.F."/>
            <person name="Oliveira U."/>
            <person name="Santos F.R."/>
            <person name="Vidigal T.H.D.A."/>
            <person name="Brescovit A.D."/>
            <person name="Santos A.J."/>
        </authorList>
    </citation>
    <scope>NUCLEOTIDE SEQUENCE</scope>
    <source>
        <tissue evidence="1">Shoot tissue taken approximately 20 cm above the soil surface</tissue>
    </source>
</reference>
<accession>A0A0A9HS11</accession>